<gene>
    <name evidence="1" type="ORF">J2I48_03395</name>
</gene>
<evidence type="ECO:0000313" key="2">
    <source>
        <dbReference type="Proteomes" id="UP000664795"/>
    </source>
</evidence>
<organism evidence="1 2">
    <name type="scientific">Fibrella aquatilis</name>
    <dbReference type="NCBI Taxonomy" id="2817059"/>
    <lineage>
        <taxon>Bacteria</taxon>
        <taxon>Pseudomonadati</taxon>
        <taxon>Bacteroidota</taxon>
        <taxon>Cytophagia</taxon>
        <taxon>Cytophagales</taxon>
        <taxon>Spirosomataceae</taxon>
        <taxon>Fibrella</taxon>
    </lineage>
</organism>
<sequence length="60" mass="6934">MFQGILNRLNRQIQLLESVLTSVRDLITDKGEASPEVQAYIDEALDELFTLYATRQDFLM</sequence>
<protein>
    <submittedName>
        <fullName evidence="1">Uncharacterized protein</fullName>
    </submittedName>
</protein>
<reference evidence="1 2" key="1">
    <citation type="submission" date="2021-03" db="EMBL/GenBank/DDBJ databases">
        <title>Fibrella sp. HMF5036 genome sequencing and assembly.</title>
        <authorList>
            <person name="Kang H."/>
            <person name="Kim H."/>
            <person name="Bae S."/>
            <person name="Joh K."/>
        </authorList>
    </citation>
    <scope>NUCLEOTIDE SEQUENCE [LARGE SCALE GENOMIC DNA]</scope>
    <source>
        <strain evidence="1 2">HMF5036</strain>
    </source>
</reference>
<dbReference type="RefSeq" id="WP_207333985.1">
    <property type="nucleotide sequence ID" value="NZ_JAFMYU010000002.1"/>
</dbReference>
<dbReference type="EMBL" id="JAFMYU010000002">
    <property type="protein sequence ID" value="MBO0930019.1"/>
    <property type="molecule type" value="Genomic_DNA"/>
</dbReference>
<name>A0A939G127_9BACT</name>
<proteinExistence type="predicted"/>
<evidence type="ECO:0000313" key="1">
    <source>
        <dbReference type="EMBL" id="MBO0930019.1"/>
    </source>
</evidence>
<accession>A0A939G127</accession>
<dbReference type="Proteomes" id="UP000664795">
    <property type="component" value="Unassembled WGS sequence"/>
</dbReference>
<keyword evidence="2" id="KW-1185">Reference proteome</keyword>
<dbReference type="AlphaFoldDB" id="A0A939G127"/>
<comment type="caution">
    <text evidence="1">The sequence shown here is derived from an EMBL/GenBank/DDBJ whole genome shotgun (WGS) entry which is preliminary data.</text>
</comment>